<evidence type="ECO:0000256" key="1">
    <source>
        <dbReference type="ARBA" id="ARBA00022603"/>
    </source>
</evidence>
<dbReference type="InterPro" id="IPR036589">
    <property type="entry name" value="HCY_dom_sf"/>
</dbReference>
<organism evidence="5 6">
    <name type="scientific">Dreissena polymorpha</name>
    <name type="common">Zebra mussel</name>
    <name type="synonym">Mytilus polymorpha</name>
    <dbReference type="NCBI Taxonomy" id="45954"/>
    <lineage>
        <taxon>Eukaryota</taxon>
        <taxon>Metazoa</taxon>
        <taxon>Spiralia</taxon>
        <taxon>Lophotrochozoa</taxon>
        <taxon>Mollusca</taxon>
        <taxon>Bivalvia</taxon>
        <taxon>Autobranchia</taxon>
        <taxon>Heteroconchia</taxon>
        <taxon>Euheterodonta</taxon>
        <taxon>Imparidentia</taxon>
        <taxon>Neoheterodontei</taxon>
        <taxon>Myida</taxon>
        <taxon>Dreissenoidea</taxon>
        <taxon>Dreissenidae</taxon>
        <taxon>Dreissena</taxon>
    </lineage>
</organism>
<dbReference type="SUPFAM" id="SSF82282">
    <property type="entry name" value="Homocysteine S-methyltransferase"/>
    <property type="match status" value="1"/>
</dbReference>
<evidence type="ECO:0000313" key="5">
    <source>
        <dbReference type="EMBL" id="KAH3804012.1"/>
    </source>
</evidence>
<dbReference type="EMBL" id="JAIWYP010000006">
    <property type="protein sequence ID" value="KAH3804012.1"/>
    <property type="molecule type" value="Genomic_DNA"/>
</dbReference>
<evidence type="ECO:0000259" key="4">
    <source>
        <dbReference type="Pfam" id="PF02574"/>
    </source>
</evidence>
<dbReference type="InterPro" id="IPR003726">
    <property type="entry name" value="HCY_dom"/>
</dbReference>
<sequence>MPDHELQAWHRPRIGALLEAGADLLAIETIPCQREAELVVKLLECEFPSSQAWTLCKPDGLGTGLIVRFSESSGLPRTCLRNSTSGQELPCLLTRPRNNASWLDSTVAGYGMRPICGFDVDQ</sequence>
<evidence type="ECO:0000313" key="6">
    <source>
        <dbReference type="Proteomes" id="UP000828390"/>
    </source>
</evidence>
<reference evidence="5" key="2">
    <citation type="submission" date="2020-11" db="EMBL/GenBank/DDBJ databases">
        <authorList>
            <person name="McCartney M.A."/>
            <person name="Auch B."/>
            <person name="Kono T."/>
            <person name="Mallez S."/>
            <person name="Becker A."/>
            <person name="Gohl D.M."/>
            <person name="Silverstein K.A.T."/>
            <person name="Koren S."/>
            <person name="Bechman K.B."/>
            <person name="Herman A."/>
            <person name="Abrahante J.E."/>
            <person name="Garbe J."/>
        </authorList>
    </citation>
    <scope>NUCLEOTIDE SEQUENCE</scope>
    <source>
        <strain evidence="5">Duluth1</strain>
        <tissue evidence="5">Whole animal</tissue>
    </source>
</reference>
<keyword evidence="2" id="KW-0808">Transferase</keyword>
<evidence type="ECO:0000256" key="2">
    <source>
        <dbReference type="ARBA" id="ARBA00022679"/>
    </source>
</evidence>
<protein>
    <recommendedName>
        <fullName evidence="4">Hcy-binding domain-containing protein</fullName>
    </recommendedName>
</protein>
<feature type="domain" description="Hcy-binding" evidence="4">
    <location>
        <begin position="4"/>
        <end position="55"/>
    </location>
</feature>
<dbReference type="GO" id="GO:0008168">
    <property type="term" value="F:methyltransferase activity"/>
    <property type="evidence" value="ECO:0007669"/>
    <property type="project" value="UniProtKB-KW"/>
</dbReference>
<evidence type="ECO:0000256" key="3">
    <source>
        <dbReference type="ARBA" id="ARBA00034478"/>
    </source>
</evidence>
<keyword evidence="6" id="KW-1185">Reference proteome</keyword>
<comment type="caution">
    <text evidence="5">The sequence shown here is derived from an EMBL/GenBank/DDBJ whole genome shotgun (WGS) entry which is preliminary data.</text>
</comment>
<dbReference type="AlphaFoldDB" id="A0A9D4FT28"/>
<dbReference type="GO" id="GO:0032259">
    <property type="term" value="P:methylation"/>
    <property type="evidence" value="ECO:0007669"/>
    <property type="project" value="UniProtKB-KW"/>
</dbReference>
<dbReference type="Pfam" id="PF02574">
    <property type="entry name" value="S-methyl_trans"/>
    <property type="match status" value="1"/>
</dbReference>
<dbReference type="Gene3D" id="3.20.20.330">
    <property type="entry name" value="Homocysteine-binding-like domain"/>
    <property type="match status" value="1"/>
</dbReference>
<dbReference type="Proteomes" id="UP000828390">
    <property type="component" value="Unassembled WGS sequence"/>
</dbReference>
<keyword evidence="1" id="KW-0489">Methyltransferase</keyword>
<comment type="pathway">
    <text evidence="3">Amino-acid biosynthesis; L-methionine biosynthesis via de novo pathway.</text>
</comment>
<reference evidence="5" key="1">
    <citation type="journal article" date="2019" name="bioRxiv">
        <title>The Genome of the Zebra Mussel, Dreissena polymorpha: A Resource for Invasive Species Research.</title>
        <authorList>
            <person name="McCartney M.A."/>
            <person name="Auch B."/>
            <person name="Kono T."/>
            <person name="Mallez S."/>
            <person name="Zhang Y."/>
            <person name="Obille A."/>
            <person name="Becker A."/>
            <person name="Abrahante J.E."/>
            <person name="Garbe J."/>
            <person name="Badalamenti J.P."/>
            <person name="Herman A."/>
            <person name="Mangelson H."/>
            <person name="Liachko I."/>
            <person name="Sullivan S."/>
            <person name="Sone E.D."/>
            <person name="Koren S."/>
            <person name="Silverstein K.A.T."/>
            <person name="Beckman K.B."/>
            <person name="Gohl D.M."/>
        </authorList>
    </citation>
    <scope>NUCLEOTIDE SEQUENCE</scope>
    <source>
        <strain evidence="5">Duluth1</strain>
        <tissue evidence="5">Whole animal</tissue>
    </source>
</reference>
<name>A0A9D4FT28_DREPO</name>
<gene>
    <name evidence="5" type="ORF">DPMN_132285</name>
</gene>
<proteinExistence type="predicted"/>
<accession>A0A9D4FT28</accession>